<name>A0ABQ9IP13_9NEOP</name>
<accession>A0ABQ9IP13</accession>
<keyword evidence="3" id="KW-1185">Reference proteome</keyword>
<feature type="compositionally biased region" description="Polar residues" evidence="1">
    <location>
        <begin position="1063"/>
        <end position="1072"/>
    </location>
</feature>
<feature type="region of interest" description="Disordered" evidence="1">
    <location>
        <begin position="477"/>
        <end position="496"/>
    </location>
</feature>
<feature type="region of interest" description="Disordered" evidence="1">
    <location>
        <begin position="566"/>
        <end position="587"/>
    </location>
</feature>
<proteinExistence type="predicted"/>
<feature type="compositionally biased region" description="Basic and acidic residues" evidence="1">
    <location>
        <begin position="960"/>
        <end position="969"/>
    </location>
</feature>
<protein>
    <submittedName>
        <fullName evidence="2">Uncharacterized protein</fullName>
    </submittedName>
</protein>
<dbReference type="Proteomes" id="UP001159363">
    <property type="component" value="Chromosome 1"/>
</dbReference>
<gene>
    <name evidence="2" type="ORF">PR048_003801</name>
</gene>
<feature type="region of interest" description="Disordered" evidence="1">
    <location>
        <begin position="886"/>
        <end position="906"/>
    </location>
</feature>
<feature type="region of interest" description="Disordered" evidence="1">
    <location>
        <begin position="957"/>
        <end position="978"/>
    </location>
</feature>
<feature type="region of interest" description="Disordered" evidence="1">
    <location>
        <begin position="251"/>
        <end position="306"/>
    </location>
</feature>
<evidence type="ECO:0000256" key="1">
    <source>
        <dbReference type="SAM" id="MobiDB-lite"/>
    </source>
</evidence>
<organism evidence="2 3">
    <name type="scientific">Dryococelus australis</name>
    <dbReference type="NCBI Taxonomy" id="614101"/>
    <lineage>
        <taxon>Eukaryota</taxon>
        <taxon>Metazoa</taxon>
        <taxon>Ecdysozoa</taxon>
        <taxon>Arthropoda</taxon>
        <taxon>Hexapoda</taxon>
        <taxon>Insecta</taxon>
        <taxon>Pterygota</taxon>
        <taxon>Neoptera</taxon>
        <taxon>Polyneoptera</taxon>
        <taxon>Phasmatodea</taxon>
        <taxon>Verophasmatodea</taxon>
        <taxon>Anareolatae</taxon>
        <taxon>Phasmatidae</taxon>
        <taxon>Eurycanthinae</taxon>
        <taxon>Dryococelus</taxon>
    </lineage>
</organism>
<feature type="compositionally biased region" description="Low complexity" evidence="1">
    <location>
        <begin position="809"/>
        <end position="822"/>
    </location>
</feature>
<evidence type="ECO:0000313" key="3">
    <source>
        <dbReference type="Proteomes" id="UP001159363"/>
    </source>
</evidence>
<feature type="region of interest" description="Disordered" evidence="1">
    <location>
        <begin position="1012"/>
        <end position="1072"/>
    </location>
</feature>
<evidence type="ECO:0000313" key="2">
    <source>
        <dbReference type="EMBL" id="KAJ8898441.1"/>
    </source>
</evidence>
<comment type="caution">
    <text evidence="2">The sequence shown here is derived from an EMBL/GenBank/DDBJ whole genome shotgun (WGS) entry which is preliminary data.</text>
</comment>
<sequence length="1072" mass="118361">MVATAEHCVATAEHCVPTAEHCVPTTKQVVPPTELLQQYLQCSQPIIHKTHSQSVVQPIREFALNIEGLRADEGEARRVRSSTGMNRETPRENLATSGIVWQDLQVRESGRDPTGKRTRFASVGNPKPLDSDWRTAFWRVVASDAIFRWRVTAEFAISDCFASVFPSTLWFRRVMKSCSLYREQPLHAVRREHCPPAQSLALSGDGALETRGSVVLIAAAFLGLKRGKHHRVGEGLNQQWHVRSSVVENSLFRTTTSGDGRGRKGRGLCPVRSGALSRPLTHDLATSPPPPSPQHNPPPPPRITAPATPRIIVPLTLINTDDASLTPRSPGPEMRRRRVHYSHLPLSTLPRRLAYSPPAKANRVQSPAGSLPGFRTWESCRTMPPVGGFSRGYTFAREEVQFADVSRISLTHSLEYRRHVLRLTTNGGNRTFPEVADGTPSSLGVLLVQCRGDKDLVRRVSSRNIVGALGLSGGEVPEKTRRPAASSGTIPHAEVNPRATPLGLNLVRLGGRQVFRRISNKLEWKSRKRQAVLQRRVGGGGSQAKGVRIVARRVVQERMSDLSKGGTVAERLDCSPPTKENRVQSPGRVTPGFSQVVIVPDDVAGRRVFLGDIQFLPPLHSGAVPSSPHYTLIGSQDLVVKSRLNLSTQLEQANDQGIILIKHSNTASEAKPAQRRGHRLRVCTEAKQRIMPGFTFAHATCHVELVVGSRVCGLFAVSSHFCNRERWGNCAHLSEIVIKEVADLNRNMAAMIIENEDNRITFSRLGMFCEMVQPLKKKVLIYPPTPLKSATDPRGNTPHPRSRSEGAIRATLTLAPSASSPLRARRASSSRKLQPSQTLPLTGVDAIGSGRSALICMTSDAQVRAAPTRRQIARIGNRDVTASFTLEESARGQGGRGLQARTRKKKLQQPTELRLVLWLNVRAGIARSTPPRVAQQRVEARRRTISASRAVVLTSQIPGDRARGQERTSDGGSGRHLACRRRRRLYPRTERREEHIPWILLRRPTELLRDAASARSENIPGSRRPPVVDRPGEITTTEEFSSRRSRRDFSTRAVALNERHNSSRTSAQPDGN</sequence>
<dbReference type="EMBL" id="JARBHB010000001">
    <property type="protein sequence ID" value="KAJ8898441.1"/>
    <property type="molecule type" value="Genomic_DNA"/>
</dbReference>
<feature type="region of interest" description="Disordered" evidence="1">
    <location>
        <begin position="786"/>
        <end position="841"/>
    </location>
</feature>
<reference evidence="2 3" key="1">
    <citation type="submission" date="2023-02" db="EMBL/GenBank/DDBJ databases">
        <title>LHISI_Scaffold_Assembly.</title>
        <authorList>
            <person name="Stuart O.P."/>
            <person name="Cleave R."/>
            <person name="Magrath M.J.L."/>
            <person name="Mikheyev A.S."/>
        </authorList>
    </citation>
    <scope>NUCLEOTIDE SEQUENCE [LARGE SCALE GENOMIC DNA]</scope>
    <source>
        <strain evidence="2">Daus_M_001</strain>
        <tissue evidence="2">Leg muscle</tissue>
    </source>
</reference>
<feature type="compositionally biased region" description="Pro residues" evidence="1">
    <location>
        <begin position="287"/>
        <end position="303"/>
    </location>
</feature>